<proteinExistence type="predicted"/>
<evidence type="ECO:0000256" key="2">
    <source>
        <dbReference type="SAM" id="MobiDB-lite"/>
    </source>
</evidence>
<feature type="coiled-coil region" evidence="1">
    <location>
        <begin position="354"/>
        <end position="412"/>
    </location>
</feature>
<accession>A0A7S2ACU5</accession>
<feature type="compositionally biased region" description="Basic and acidic residues" evidence="2">
    <location>
        <begin position="491"/>
        <end position="506"/>
    </location>
</feature>
<protein>
    <submittedName>
        <fullName evidence="3">Uncharacterized protein</fullName>
    </submittedName>
</protein>
<name>A0A7S2ACU5_9DINO</name>
<sequence length="603" mass="64269">MAGSLSAKVDELASSIASDEADLKAATGIRAKEAADFSAEEKELSEVIDMLGRAIGILEREMQKGGSALLQVKDAASVTDALKVLVQASVFSSQDAAKLTALVQASQQSEDDSADEEFGAPAAAVYEGHSGDIISTLEGLLEKAESQLAEARKKETSNLHNFEMMKQSLEDEIRFANKDLGGAKQGLAKSGEAKATAEGDLDVTTKDLKSDTKALADLHRDCMTKAQDYEAATKSRGEELTALAEAKKVISETTGGADKVVYGLNQVSFVQLGRSELSSSADLAKYEAVRIIRDLARRQHSSALAQLASRAASALRSGDDPFGKVKGLISDMIEKLEDEAGAEASHKAYCDKELAEASTKKSEKESEIEKLTTKIDQASARAAQLKEEVAALQKSLSELASAQASMDKMRSEEHEIFVSNEADLKKGLDGVKLALKVLREYYGQAEGAAHAAAAGAGKSVIGLLEVCESDLSKSLAEATASDDSAAATYESESKENTIEKTSKEQDVKYKTKEAASLDKAVAETSSDRASVQDELDAVLSSLKALNAECVAKAETYEERKARREAEIAGLKEALSVLENEAALIQRQSRRTLRGRRSPQQALA</sequence>
<reference evidence="3" key="1">
    <citation type="submission" date="2021-01" db="EMBL/GenBank/DDBJ databases">
        <authorList>
            <person name="Corre E."/>
            <person name="Pelletier E."/>
            <person name="Niang G."/>
            <person name="Scheremetjew M."/>
            <person name="Finn R."/>
            <person name="Kale V."/>
            <person name="Holt S."/>
            <person name="Cochrane G."/>
            <person name="Meng A."/>
            <person name="Brown T."/>
            <person name="Cohen L."/>
        </authorList>
    </citation>
    <scope>NUCLEOTIDE SEQUENCE</scope>
    <source>
        <strain evidence="3">CCMP2222</strain>
    </source>
</reference>
<gene>
    <name evidence="3" type="ORF">AAND1436_LOCUS352</name>
</gene>
<dbReference type="AlphaFoldDB" id="A0A7S2ACU5"/>
<feature type="region of interest" description="Disordered" evidence="2">
    <location>
        <begin position="482"/>
        <end position="506"/>
    </location>
</feature>
<dbReference type="EMBL" id="HBGQ01000696">
    <property type="protein sequence ID" value="CAD9363894.1"/>
    <property type="molecule type" value="Transcribed_RNA"/>
</dbReference>
<organism evidence="3">
    <name type="scientific">Alexandrium andersonii</name>
    <dbReference type="NCBI Taxonomy" id="327968"/>
    <lineage>
        <taxon>Eukaryota</taxon>
        <taxon>Sar</taxon>
        <taxon>Alveolata</taxon>
        <taxon>Dinophyceae</taxon>
        <taxon>Gonyaulacales</taxon>
        <taxon>Pyrocystaceae</taxon>
        <taxon>Alexandrium</taxon>
    </lineage>
</organism>
<feature type="coiled-coil region" evidence="1">
    <location>
        <begin position="528"/>
        <end position="587"/>
    </location>
</feature>
<evidence type="ECO:0000313" key="3">
    <source>
        <dbReference type="EMBL" id="CAD9363894.1"/>
    </source>
</evidence>
<evidence type="ECO:0000256" key="1">
    <source>
        <dbReference type="SAM" id="Coils"/>
    </source>
</evidence>
<keyword evidence="1" id="KW-0175">Coiled coil</keyword>
<feature type="coiled-coil region" evidence="1">
    <location>
        <begin position="134"/>
        <end position="179"/>
    </location>
</feature>